<dbReference type="InterPro" id="IPR019887">
    <property type="entry name" value="Tscrpt_reg_AsnC/Lrp_C"/>
</dbReference>
<dbReference type="SUPFAM" id="SSF54909">
    <property type="entry name" value="Dimeric alpha+beta barrel"/>
    <property type="match status" value="1"/>
</dbReference>
<accession>A0A147JSC2</accession>
<evidence type="ECO:0000313" key="2">
    <source>
        <dbReference type="EMBL" id="KUO39402.1"/>
    </source>
</evidence>
<dbReference type="AlphaFoldDB" id="A0A147JSC2"/>
<dbReference type="InterPro" id="IPR011008">
    <property type="entry name" value="Dimeric_a/b-barrel"/>
</dbReference>
<organism evidence="2 3">
    <name type="scientific">Hadarchaeum yellowstonense</name>
    <dbReference type="NCBI Taxonomy" id="1776334"/>
    <lineage>
        <taxon>Archaea</taxon>
        <taxon>Methanobacteriati</taxon>
        <taxon>Candidatus Hadarchaeota</taxon>
        <taxon>Candidatus Hadarchaeia</taxon>
        <taxon>Candidatus Hadarchaeales</taxon>
        <taxon>Candidatus Hadarchaeaceae</taxon>
        <taxon>Candidatus Hadarchaeum</taxon>
    </lineage>
</organism>
<sequence>MQALVYIRTEPGKALKLLDAVKKVPGVHVAFATTGRFDIVARIEAADLKTLGDAIVSKIQKLPGVKYTETSLIVA</sequence>
<dbReference type="STRING" id="1776334.APZ16_03405"/>
<reference evidence="2 3" key="1">
    <citation type="journal article" date="2016" name="Nat. Microbiol.">
        <title>Genomic inference of the metabolism of cosmopolitan subsurface Archaea, Hadesarchaea.</title>
        <authorList>
            <person name="Baker B.J."/>
            <person name="Saw J.H."/>
            <person name="Lind A.E."/>
            <person name="Lazar C.S."/>
            <person name="Hinrichs K.-U."/>
            <person name="Teske A.P."/>
            <person name="Ettema T.J."/>
        </authorList>
    </citation>
    <scope>NUCLEOTIDE SEQUENCE [LARGE SCALE GENOMIC DNA]</scope>
</reference>
<gene>
    <name evidence="2" type="ORF">APZ16_03405</name>
</gene>
<dbReference type="Pfam" id="PF01037">
    <property type="entry name" value="AsnC_trans_reg"/>
    <property type="match status" value="1"/>
</dbReference>
<comment type="caution">
    <text evidence="2">The sequence shown here is derived from an EMBL/GenBank/DDBJ whole genome shotgun (WGS) entry which is preliminary data.</text>
</comment>
<dbReference type="Gene3D" id="3.30.70.920">
    <property type="match status" value="1"/>
</dbReference>
<evidence type="ECO:0000313" key="3">
    <source>
        <dbReference type="Proteomes" id="UP000074294"/>
    </source>
</evidence>
<feature type="domain" description="Transcription regulator AsnC/Lrp ligand binding" evidence="1">
    <location>
        <begin position="7"/>
        <end position="73"/>
    </location>
</feature>
<proteinExistence type="predicted"/>
<dbReference type="Proteomes" id="UP000074294">
    <property type="component" value="Unassembled WGS sequence"/>
</dbReference>
<protein>
    <recommendedName>
        <fullName evidence="1">Transcription regulator AsnC/Lrp ligand binding domain-containing protein</fullName>
    </recommendedName>
</protein>
<evidence type="ECO:0000259" key="1">
    <source>
        <dbReference type="Pfam" id="PF01037"/>
    </source>
</evidence>
<name>A0A147JSC2_HADYE</name>
<dbReference type="EMBL" id="LQMQ01000065">
    <property type="protein sequence ID" value="KUO39402.1"/>
    <property type="molecule type" value="Genomic_DNA"/>
</dbReference>